<accession>A0A226DIR4</accession>
<dbReference type="SMART" id="SM00355">
    <property type="entry name" value="ZnF_C2H2"/>
    <property type="match status" value="7"/>
</dbReference>
<evidence type="ECO:0000259" key="9">
    <source>
        <dbReference type="PROSITE" id="PS50157"/>
    </source>
</evidence>
<keyword evidence="3" id="KW-0677">Repeat</keyword>
<dbReference type="AlphaFoldDB" id="A0A226DIR4"/>
<evidence type="ECO:0000256" key="6">
    <source>
        <dbReference type="ARBA" id="ARBA00023242"/>
    </source>
</evidence>
<dbReference type="PANTHER" id="PTHR24388:SF53">
    <property type="entry name" value="CHORION TRANSCRIPTION FACTOR CF2-RELATED"/>
    <property type="match status" value="1"/>
</dbReference>
<keyword evidence="5" id="KW-0862">Zinc</keyword>
<feature type="domain" description="C2H2-type" evidence="9">
    <location>
        <begin position="133"/>
        <end position="161"/>
    </location>
</feature>
<keyword evidence="4 8" id="KW-0863">Zinc-finger</keyword>
<dbReference type="GO" id="GO:0005634">
    <property type="term" value="C:nucleus"/>
    <property type="evidence" value="ECO:0007669"/>
    <property type="project" value="UniProtKB-SubCell"/>
</dbReference>
<evidence type="ECO:0000256" key="5">
    <source>
        <dbReference type="ARBA" id="ARBA00022833"/>
    </source>
</evidence>
<name>A0A226DIR4_FOLCA</name>
<dbReference type="OrthoDB" id="6077919at2759"/>
<evidence type="ECO:0000256" key="8">
    <source>
        <dbReference type="PROSITE-ProRule" id="PRU00042"/>
    </source>
</evidence>
<organism evidence="10 11">
    <name type="scientific">Folsomia candida</name>
    <name type="common">Springtail</name>
    <dbReference type="NCBI Taxonomy" id="158441"/>
    <lineage>
        <taxon>Eukaryota</taxon>
        <taxon>Metazoa</taxon>
        <taxon>Ecdysozoa</taxon>
        <taxon>Arthropoda</taxon>
        <taxon>Hexapoda</taxon>
        <taxon>Collembola</taxon>
        <taxon>Entomobryomorpha</taxon>
        <taxon>Isotomoidea</taxon>
        <taxon>Isotomidae</taxon>
        <taxon>Proisotominae</taxon>
        <taxon>Folsomia</taxon>
    </lineage>
</organism>
<feature type="domain" description="C2H2-type" evidence="9">
    <location>
        <begin position="162"/>
        <end position="190"/>
    </location>
</feature>
<proteinExistence type="inferred from homology"/>
<evidence type="ECO:0000313" key="11">
    <source>
        <dbReference type="Proteomes" id="UP000198287"/>
    </source>
</evidence>
<dbReference type="Proteomes" id="UP000198287">
    <property type="component" value="Unassembled WGS sequence"/>
</dbReference>
<dbReference type="Pfam" id="PF00096">
    <property type="entry name" value="zf-C2H2"/>
    <property type="match status" value="2"/>
</dbReference>
<comment type="similarity">
    <text evidence="7">Belongs to the snail C2H2-type zinc-finger protein family.</text>
</comment>
<dbReference type="PROSITE" id="PS50157">
    <property type="entry name" value="ZINC_FINGER_C2H2_2"/>
    <property type="match status" value="6"/>
</dbReference>
<dbReference type="PANTHER" id="PTHR24388">
    <property type="entry name" value="ZINC FINGER PROTEIN"/>
    <property type="match status" value="1"/>
</dbReference>
<dbReference type="FunFam" id="3.30.160.60:FF:000145">
    <property type="entry name" value="Zinc finger protein 574"/>
    <property type="match status" value="1"/>
</dbReference>
<evidence type="ECO:0000313" key="10">
    <source>
        <dbReference type="EMBL" id="OXA44481.1"/>
    </source>
</evidence>
<feature type="domain" description="C2H2-type" evidence="9">
    <location>
        <begin position="102"/>
        <end position="129"/>
    </location>
</feature>
<dbReference type="GO" id="GO:0000981">
    <property type="term" value="F:DNA-binding transcription factor activity, RNA polymerase II-specific"/>
    <property type="evidence" value="ECO:0007669"/>
    <property type="project" value="TreeGrafter"/>
</dbReference>
<dbReference type="FunFam" id="3.30.160.60:FF:000624">
    <property type="entry name" value="zinc finger protein 697"/>
    <property type="match status" value="1"/>
</dbReference>
<feature type="domain" description="C2H2-type" evidence="9">
    <location>
        <begin position="74"/>
        <end position="101"/>
    </location>
</feature>
<evidence type="ECO:0000256" key="3">
    <source>
        <dbReference type="ARBA" id="ARBA00022737"/>
    </source>
</evidence>
<dbReference type="Gene3D" id="3.30.160.60">
    <property type="entry name" value="Classic Zinc Finger"/>
    <property type="match status" value="4"/>
</dbReference>
<sequence length="382" mass="44514">MWRMYNNRERPSCDTCHRMFFNSAKLRQHIDTVHSTKKRRRLPCTVPGCEKTFLHKGNVVRHVRTDHAQNPVRYPCTLCGKEFKLRCHLENHILTHTTEKHYKCATCGKSFAQMGHLKDHEKTHLDKSARDMSNCHVCHENFLSKLGLQRHIRVVHENWRNYPCTFCDKRFSCSSHLKDHVEARHVTNKELIRSCDKCEYKSYSKHNLANHRKRHNAANHRTTFLAGVYGIEEKVARETPYLRIMLTQDDGDTIMVAMAIGKSYHVAKNRYEVGNVYCFPRGMFEIRQRNVAIQSRSSYPFDLRFLNNSDKNESLKSHLPKRVINLAELLLMLTRTATGGEEAQGMTWVKRCSGFVYLEKLEKVRDQSKVQSLVGNVPGDTP</sequence>
<evidence type="ECO:0000256" key="7">
    <source>
        <dbReference type="ARBA" id="ARBA00037948"/>
    </source>
</evidence>
<dbReference type="SUPFAM" id="SSF57667">
    <property type="entry name" value="beta-beta-alpha zinc fingers"/>
    <property type="match status" value="3"/>
</dbReference>
<dbReference type="EMBL" id="LNIX01000019">
    <property type="protein sequence ID" value="OXA44481.1"/>
    <property type="molecule type" value="Genomic_DNA"/>
</dbReference>
<dbReference type="InterPro" id="IPR036236">
    <property type="entry name" value="Znf_C2H2_sf"/>
</dbReference>
<gene>
    <name evidence="10" type="ORF">Fcan01_20862</name>
</gene>
<keyword evidence="11" id="KW-1185">Reference proteome</keyword>
<dbReference type="GO" id="GO:0000978">
    <property type="term" value="F:RNA polymerase II cis-regulatory region sequence-specific DNA binding"/>
    <property type="evidence" value="ECO:0007669"/>
    <property type="project" value="TreeGrafter"/>
</dbReference>
<dbReference type="GO" id="GO:0008270">
    <property type="term" value="F:zinc ion binding"/>
    <property type="evidence" value="ECO:0007669"/>
    <property type="project" value="UniProtKB-KW"/>
</dbReference>
<comment type="subcellular location">
    <subcellularLocation>
        <location evidence="1">Nucleus</location>
    </subcellularLocation>
</comment>
<reference evidence="10 11" key="1">
    <citation type="submission" date="2015-12" db="EMBL/GenBank/DDBJ databases">
        <title>The genome of Folsomia candida.</title>
        <authorList>
            <person name="Faddeeva A."/>
            <person name="Derks M.F."/>
            <person name="Anvar Y."/>
            <person name="Smit S."/>
            <person name="Van Straalen N."/>
            <person name="Roelofs D."/>
        </authorList>
    </citation>
    <scope>NUCLEOTIDE SEQUENCE [LARGE SCALE GENOMIC DNA]</scope>
    <source>
        <strain evidence="10 11">VU population</strain>
        <tissue evidence="10">Whole body</tissue>
    </source>
</reference>
<dbReference type="PROSITE" id="PS00028">
    <property type="entry name" value="ZINC_FINGER_C2H2_1"/>
    <property type="match status" value="6"/>
</dbReference>
<keyword evidence="6" id="KW-0539">Nucleus</keyword>
<dbReference type="InterPro" id="IPR013087">
    <property type="entry name" value="Znf_C2H2_type"/>
</dbReference>
<evidence type="ECO:0000256" key="1">
    <source>
        <dbReference type="ARBA" id="ARBA00004123"/>
    </source>
</evidence>
<dbReference type="InterPro" id="IPR050527">
    <property type="entry name" value="Snail/Krueppel_Znf"/>
</dbReference>
<evidence type="ECO:0000256" key="4">
    <source>
        <dbReference type="ARBA" id="ARBA00022771"/>
    </source>
</evidence>
<evidence type="ECO:0000256" key="2">
    <source>
        <dbReference type="ARBA" id="ARBA00022723"/>
    </source>
</evidence>
<comment type="caution">
    <text evidence="10">The sequence shown here is derived from an EMBL/GenBank/DDBJ whole genome shotgun (WGS) entry which is preliminary data.</text>
</comment>
<protein>
    <recommendedName>
        <fullName evidence="9">C2H2-type domain-containing protein</fullName>
    </recommendedName>
</protein>
<keyword evidence="2" id="KW-0479">Metal-binding</keyword>
<feature type="domain" description="C2H2-type" evidence="9">
    <location>
        <begin position="42"/>
        <end position="71"/>
    </location>
</feature>
<dbReference type="STRING" id="158441.A0A226DIR4"/>
<feature type="domain" description="C2H2-type" evidence="9">
    <location>
        <begin position="11"/>
        <end position="39"/>
    </location>
</feature>